<proteinExistence type="predicted"/>
<dbReference type="AlphaFoldDB" id="A0A3B0TAE0"/>
<evidence type="ECO:0000313" key="3">
    <source>
        <dbReference type="EMBL" id="VAW03966.1"/>
    </source>
</evidence>
<dbReference type="SUPFAM" id="SSF46894">
    <property type="entry name" value="C-terminal effector domain of the bipartite response regulators"/>
    <property type="match status" value="1"/>
</dbReference>
<evidence type="ECO:0000259" key="2">
    <source>
        <dbReference type="SMART" id="SM00421"/>
    </source>
</evidence>
<dbReference type="GO" id="GO:0003677">
    <property type="term" value="F:DNA binding"/>
    <property type="evidence" value="ECO:0007669"/>
    <property type="project" value="InterPro"/>
</dbReference>
<keyword evidence="1" id="KW-0812">Transmembrane</keyword>
<dbReference type="Gene3D" id="1.10.10.10">
    <property type="entry name" value="Winged helix-like DNA-binding domain superfamily/Winged helix DNA-binding domain"/>
    <property type="match status" value="1"/>
</dbReference>
<sequence>MILSTVCTLFFALDVFGDMVLGREFPTKNTHHILELMVVILSLGAFVFHFRELNRFFKRHHKMDDQMRVASGEFAQVIGGLFDEWKLTPAERDVALFLIKGMSFSEIAAVRNAREGTVKAQSNAIYRKAGVKGCHELLALFLDELLTDVSVR</sequence>
<accession>A0A3B0TAE0</accession>
<feature type="domain" description="HTH luxR-type" evidence="2">
    <location>
        <begin position="84"/>
        <end position="141"/>
    </location>
</feature>
<dbReference type="EMBL" id="UOEJ01000179">
    <property type="protein sequence ID" value="VAW03966.1"/>
    <property type="molecule type" value="Genomic_DNA"/>
</dbReference>
<dbReference type="InterPro" id="IPR036388">
    <property type="entry name" value="WH-like_DNA-bd_sf"/>
</dbReference>
<name>A0A3B0TAE0_9ZZZZ</name>
<keyword evidence="1" id="KW-1133">Transmembrane helix</keyword>
<dbReference type="InterPro" id="IPR016032">
    <property type="entry name" value="Sig_transdc_resp-reg_C-effctor"/>
</dbReference>
<keyword evidence="1" id="KW-0472">Membrane</keyword>
<dbReference type="GO" id="GO:0006355">
    <property type="term" value="P:regulation of DNA-templated transcription"/>
    <property type="evidence" value="ECO:0007669"/>
    <property type="project" value="InterPro"/>
</dbReference>
<reference evidence="3" key="1">
    <citation type="submission" date="2018-06" db="EMBL/GenBank/DDBJ databases">
        <authorList>
            <person name="Zhirakovskaya E."/>
        </authorList>
    </citation>
    <scope>NUCLEOTIDE SEQUENCE</scope>
</reference>
<organism evidence="3">
    <name type="scientific">hydrothermal vent metagenome</name>
    <dbReference type="NCBI Taxonomy" id="652676"/>
    <lineage>
        <taxon>unclassified sequences</taxon>
        <taxon>metagenomes</taxon>
        <taxon>ecological metagenomes</taxon>
    </lineage>
</organism>
<evidence type="ECO:0000256" key="1">
    <source>
        <dbReference type="SAM" id="Phobius"/>
    </source>
</evidence>
<gene>
    <name evidence="3" type="ORF">MNBD_ALPHA01-1325</name>
</gene>
<dbReference type="SMART" id="SM00421">
    <property type="entry name" value="HTH_LUXR"/>
    <property type="match status" value="1"/>
</dbReference>
<feature type="transmembrane region" description="Helical" evidence="1">
    <location>
        <begin position="33"/>
        <end position="50"/>
    </location>
</feature>
<protein>
    <submittedName>
        <fullName evidence="3">Transcriptional regulator, LuxR family</fullName>
    </submittedName>
</protein>
<dbReference type="InterPro" id="IPR000792">
    <property type="entry name" value="Tscrpt_reg_LuxR_C"/>
</dbReference>